<feature type="transmembrane region" description="Helical" evidence="2">
    <location>
        <begin position="136"/>
        <end position="161"/>
    </location>
</feature>
<keyword evidence="4" id="KW-1185">Reference proteome</keyword>
<feature type="compositionally biased region" description="Polar residues" evidence="1">
    <location>
        <begin position="411"/>
        <end position="433"/>
    </location>
</feature>
<dbReference type="InterPro" id="IPR045884">
    <property type="entry name" value="At5g59350-like"/>
</dbReference>
<dbReference type="Proteomes" id="UP001497480">
    <property type="component" value="Unassembled WGS sequence"/>
</dbReference>
<evidence type="ECO:0000313" key="4">
    <source>
        <dbReference type="Proteomes" id="UP001497480"/>
    </source>
</evidence>
<dbReference type="PANTHER" id="PTHR34054:SF6">
    <property type="entry name" value="TRANSMEMBRANE PROTEIN"/>
    <property type="match status" value="1"/>
</dbReference>
<evidence type="ECO:0000256" key="1">
    <source>
        <dbReference type="SAM" id="MobiDB-lite"/>
    </source>
</evidence>
<organism evidence="3 4">
    <name type="scientific">Lupinus luteus</name>
    <name type="common">European yellow lupine</name>
    <dbReference type="NCBI Taxonomy" id="3873"/>
    <lineage>
        <taxon>Eukaryota</taxon>
        <taxon>Viridiplantae</taxon>
        <taxon>Streptophyta</taxon>
        <taxon>Embryophyta</taxon>
        <taxon>Tracheophyta</taxon>
        <taxon>Spermatophyta</taxon>
        <taxon>Magnoliopsida</taxon>
        <taxon>eudicotyledons</taxon>
        <taxon>Gunneridae</taxon>
        <taxon>Pentapetalae</taxon>
        <taxon>rosids</taxon>
        <taxon>fabids</taxon>
        <taxon>Fabales</taxon>
        <taxon>Fabaceae</taxon>
        <taxon>Papilionoideae</taxon>
        <taxon>50 kb inversion clade</taxon>
        <taxon>genistoids sensu lato</taxon>
        <taxon>core genistoids</taxon>
        <taxon>Genisteae</taxon>
        <taxon>Lupinus</taxon>
    </lineage>
</organism>
<name>A0AAV1Y528_LUPLU</name>
<keyword evidence="2" id="KW-0812">Transmembrane</keyword>
<protein>
    <submittedName>
        <fullName evidence="3">Uncharacterized protein</fullName>
    </submittedName>
</protein>
<gene>
    <name evidence="3" type="ORF">LLUT_LOCUS30196</name>
</gene>
<proteinExistence type="predicted"/>
<dbReference type="EMBL" id="CAXHTB010000021">
    <property type="protein sequence ID" value="CAL0329136.1"/>
    <property type="molecule type" value="Genomic_DNA"/>
</dbReference>
<evidence type="ECO:0000256" key="2">
    <source>
        <dbReference type="SAM" id="Phobius"/>
    </source>
</evidence>
<dbReference type="PANTHER" id="PTHR34054">
    <property type="entry name" value="EXPRESSED PROTEIN"/>
    <property type="match status" value="1"/>
</dbReference>
<sequence>MPQAQGEIGYYPQHPKVLLPVGIRGSPSEKFLPMGMSSTCNDPLVYEGMQPRISSYNLSYSNQETLDLFPVHPTGILGGKTTHGQVSSLVSVSADSSTDTPFGSSDYVNEDVDCSGDRPFFDFFTFGQGGAMYSSALSIALTLVFGCIVLGLILGLGYLLWWKKRRTSIGIEKGEENNVKLMLYRTCWKTQSTINPRSVNVATNQKNISSVDEPDLELGSKVSTDDMLLKTLDEEGVESELMRLHNLPGPPRFLFTIKEETREDLESEDRSRKGSSTRSLSDIMVANNTPFLSPLACSPSRCHLDNTDSYKHHGLNPLFESSLESDSNRFRTSPPPKFKFIRDAEEKLCRRLIEEAQRKAQKNLDPVTETEFKDSSNSVRVTEERDKSLLRFMNNKEKELREVQQHLPKLPSNTAQVLPLNSSPTTTFKPVEI</sequence>
<feature type="region of interest" description="Disordered" evidence="1">
    <location>
        <begin position="401"/>
        <end position="433"/>
    </location>
</feature>
<reference evidence="3 4" key="1">
    <citation type="submission" date="2024-03" db="EMBL/GenBank/DDBJ databases">
        <authorList>
            <person name="Martinez-Hernandez J."/>
        </authorList>
    </citation>
    <scope>NUCLEOTIDE SEQUENCE [LARGE SCALE GENOMIC DNA]</scope>
</reference>
<keyword evidence="2" id="KW-0472">Membrane</keyword>
<comment type="caution">
    <text evidence="3">The sequence shown here is derived from an EMBL/GenBank/DDBJ whole genome shotgun (WGS) entry which is preliminary data.</text>
</comment>
<dbReference type="AlphaFoldDB" id="A0AAV1Y528"/>
<keyword evidence="2" id="KW-1133">Transmembrane helix</keyword>
<accession>A0AAV1Y528</accession>
<evidence type="ECO:0000313" key="3">
    <source>
        <dbReference type="EMBL" id="CAL0329136.1"/>
    </source>
</evidence>